<dbReference type="AlphaFoldDB" id="A0A8J6NPL7"/>
<reference evidence="1 2" key="1">
    <citation type="submission" date="2020-08" db="EMBL/GenBank/DDBJ databases">
        <title>Bridging the membrane lipid divide: bacteria of the FCB group superphylum have the potential to synthesize archaeal ether lipids.</title>
        <authorList>
            <person name="Villanueva L."/>
            <person name="Von Meijenfeldt F.A.B."/>
            <person name="Westbye A.B."/>
            <person name="Yadav S."/>
            <person name="Hopmans E.C."/>
            <person name="Dutilh B.E."/>
            <person name="Sinninghe Damste J.S."/>
        </authorList>
    </citation>
    <scope>NUCLEOTIDE SEQUENCE [LARGE SCALE GENOMIC DNA]</scope>
    <source>
        <strain evidence="1">NIOZ-UU30</strain>
    </source>
</reference>
<protein>
    <submittedName>
        <fullName evidence="1">Uncharacterized protein</fullName>
    </submittedName>
</protein>
<organism evidence="1 2">
    <name type="scientific">Candidatus Desulfatibia profunda</name>
    <dbReference type="NCBI Taxonomy" id="2841695"/>
    <lineage>
        <taxon>Bacteria</taxon>
        <taxon>Pseudomonadati</taxon>
        <taxon>Thermodesulfobacteriota</taxon>
        <taxon>Desulfobacteria</taxon>
        <taxon>Desulfobacterales</taxon>
        <taxon>Desulfobacterales incertae sedis</taxon>
        <taxon>Candidatus Desulfatibia</taxon>
    </lineage>
</organism>
<sequence length="227" mass="26255">MKYLSKELQVLLSKQMRDAPTLEECMQCEPSGGISHHCCKTPGFAIYENIQLIYSEYVSHLWEVVPFGNNNLSMEQFIQFYFTQVIFTSTVAEDRVLLKLYFPKIIDHTLITDDTTGKVHLFGPRIMPDADLDLFVSFPDDFTSFYAKRNYERPTNQGCVFLQRGEDFHIKHSKGCLLQADSLTKQITTKPIDCVSFNCKLRDSEKEKEQKTIIYFGELLMQFGTVL</sequence>
<evidence type="ECO:0000313" key="2">
    <source>
        <dbReference type="Proteomes" id="UP000603434"/>
    </source>
</evidence>
<dbReference type="EMBL" id="JACNJH010000247">
    <property type="protein sequence ID" value="MBC8363030.1"/>
    <property type="molecule type" value="Genomic_DNA"/>
</dbReference>
<proteinExistence type="predicted"/>
<gene>
    <name evidence="1" type="ORF">H8E23_16720</name>
</gene>
<name>A0A8J6NPL7_9BACT</name>
<comment type="caution">
    <text evidence="1">The sequence shown here is derived from an EMBL/GenBank/DDBJ whole genome shotgun (WGS) entry which is preliminary data.</text>
</comment>
<evidence type="ECO:0000313" key="1">
    <source>
        <dbReference type="EMBL" id="MBC8363030.1"/>
    </source>
</evidence>
<accession>A0A8J6NPL7</accession>
<dbReference type="Proteomes" id="UP000603434">
    <property type="component" value="Unassembled WGS sequence"/>
</dbReference>